<protein>
    <submittedName>
        <fullName evidence="4">Fe-S cluster assembly protein SufB</fullName>
    </submittedName>
</protein>
<dbReference type="Pfam" id="PF01458">
    <property type="entry name" value="SUFBD_core"/>
    <property type="match status" value="1"/>
</dbReference>
<dbReference type="PANTHER" id="PTHR30508">
    <property type="entry name" value="FES CLUSTER ASSEMBLY PROTEIN SUF"/>
    <property type="match status" value="1"/>
</dbReference>
<evidence type="ECO:0000313" key="5">
    <source>
        <dbReference type="Proteomes" id="UP000266622"/>
    </source>
</evidence>
<dbReference type="EMBL" id="MWMI01000001">
    <property type="protein sequence ID" value="RIB35677.1"/>
    <property type="molecule type" value="Genomic_DNA"/>
</dbReference>
<evidence type="ECO:0000259" key="2">
    <source>
        <dbReference type="Pfam" id="PF01458"/>
    </source>
</evidence>
<dbReference type="SUPFAM" id="SSF101960">
    <property type="entry name" value="Stabilizer of iron transporter SufD"/>
    <property type="match status" value="1"/>
</dbReference>
<evidence type="ECO:0000259" key="3">
    <source>
        <dbReference type="Pfam" id="PF19295"/>
    </source>
</evidence>
<comment type="similarity">
    <text evidence="1">Belongs to the iron-sulfur cluster assembly SufBD family.</text>
</comment>
<dbReference type="InterPro" id="IPR010231">
    <property type="entry name" value="SUF_FeS_clus_asmbl_SufB"/>
</dbReference>
<reference evidence="4 5" key="1">
    <citation type="journal article" date="2018" name="Syst. Appl. Microbiol.">
        <title>A new symbiotic nanoarchaeote (Candidatus Nanoclepta minutus) and its host (Zestosphaera tikiterensis gen. nov., sp. nov.) from a New Zealand hot spring.</title>
        <authorList>
            <person name="St John E."/>
            <person name="Liu Y."/>
            <person name="Podar M."/>
            <person name="Stott M.B."/>
            <person name="Meneghin J."/>
            <person name="Chen Z."/>
            <person name="Lagutin K."/>
            <person name="Mitchell K."/>
            <person name="Reysenbach A.L."/>
        </authorList>
    </citation>
    <scope>NUCLEOTIDE SEQUENCE [LARGE SCALE GENOMIC DNA]</scope>
    <source>
        <strain evidence="4">NZ3</strain>
    </source>
</reference>
<sequence length="449" mass="51393">MKYERVLRGDLNEDLIGKIHSILEEPEWLLEYRLKGLEYFKKLRNPDWGPNLSEIDFKKIAYFASPLIVPRPVRWEELPEFIKEVYIKLGLTKEYVERYLGGAVLQFDSSPVFKKVREYLESLGVIFMPLSEAVKDYSGLIKKYFSKIVSYSDNKYAALNTAVWSGGIFIYVPKNVKVDIPLHAYFRINLENVGQFERTLIVVEENSEVTYVEGCSAPILSASPLHAAVVEAYVHKNAKVNYITLQNWSKNVYNLPTKRAFVEEGGKINWISVELGGKVSMLYPSAILKDNAVAEIYGISFAKKNQIFDTGGKLYLNGKNARGIINSIGIVMDEGSKVTHRIDVFINKGSKNSKVFSSCRSLLINGETESFPRFHVEEEDSYYNNESKTDILDEERFFYLEARGFDRSRALRMAVLGYFEDLLDKVPDIYKLEIKRVVEVDIEKYGSVG</sequence>
<dbReference type="PANTHER" id="PTHR30508:SF1">
    <property type="entry name" value="UPF0051 PROTEIN ABCI8, CHLOROPLASTIC-RELATED"/>
    <property type="match status" value="1"/>
</dbReference>
<dbReference type="Pfam" id="PF19295">
    <property type="entry name" value="SufBD_N"/>
    <property type="match status" value="1"/>
</dbReference>
<evidence type="ECO:0000256" key="1">
    <source>
        <dbReference type="ARBA" id="ARBA00043967"/>
    </source>
</evidence>
<evidence type="ECO:0000313" key="4">
    <source>
        <dbReference type="EMBL" id="RIB35677.1"/>
    </source>
</evidence>
<dbReference type="InterPro" id="IPR037284">
    <property type="entry name" value="SUF_FeS_clus_asmbl_SufBD_sf"/>
</dbReference>
<feature type="domain" description="SUF system FeS cluster assembly SufBD core" evidence="2">
    <location>
        <begin position="186"/>
        <end position="417"/>
    </location>
</feature>
<comment type="caution">
    <text evidence="4">The sequence shown here is derived from an EMBL/GenBank/DDBJ whole genome shotgun (WGS) entry which is preliminary data.</text>
</comment>
<accession>A0A397WQ58</accession>
<organism evidence="4 5">
    <name type="scientific">Candidatus Nanoclepta minutus</name>
    <dbReference type="NCBI Taxonomy" id="1940235"/>
    <lineage>
        <taxon>Archaea</taxon>
        <taxon>Nanobdellota</taxon>
        <taxon>Candidatus Nanoclepta</taxon>
    </lineage>
</organism>
<dbReference type="AlphaFoldDB" id="A0A397WQ58"/>
<dbReference type="Proteomes" id="UP000266622">
    <property type="component" value="Unassembled WGS sequence"/>
</dbReference>
<dbReference type="InterPro" id="IPR000825">
    <property type="entry name" value="SUF_FeS_clus_asmbl_SufBD_core"/>
</dbReference>
<dbReference type="InterPro" id="IPR055346">
    <property type="entry name" value="Fe-S_cluster_assembly_SufBD"/>
</dbReference>
<dbReference type="InterPro" id="IPR045595">
    <property type="entry name" value="SufBD_N"/>
</dbReference>
<feature type="domain" description="SUF system FeS cluster assembly SufBD N-terminal" evidence="3">
    <location>
        <begin position="123"/>
        <end position="182"/>
    </location>
</feature>
<gene>
    <name evidence="4" type="ORF">BXU00_01090</name>
</gene>
<name>A0A397WQ58_9ARCH</name>
<proteinExistence type="inferred from homology"/>
<dbReference type="GO" id="GO:0016226">
    <property type="term" value="P:iron-sulfur cluster assembly"/>
    <property type="evidence" value="ECO:0007669"/>
    <property type="project" value="InterPro"/>
</dbReference>
<dbReference type="NCBIfam" id="TIGR01980">
    <property type="entry name" value="sufB"/>
    <property type="match status" value="1"/>
</dbReference>